<evidence type="ECO:0000313" key="3">
    <source>
        <dbReference type="EMBL" id="CAE8642158.1"/>
    </source>
</evidence>
<organism evidence="3 4">
    <name type="scientific">Polarella glacialis</name>
    <name type="common">Dinoflagellate</name>
    <dbReference type="NCBI Taxonomy" id="89957"/>
    <lineage>
        <taxon>Eukaryota</taxon>
        <taxon>Sar</taxon>
        <taxon>Alveolata</taxon>
        <taxon>Dinophyceae</taxon>
        <taxon>Suessiales</taxon>
        <taxon>Suessiaceae</taxon>
        <taxon>Polarella</taxon>
    </lineage>
</organism>
<evidence type="ECO:0000313" key="4">
    <source>
        <dbReference type="Proteomes" id="UP000654075"/>
    </source>
</evidence>
<keyword evidence="4" id="KW-1185">Reference proteome</keyword>
<reference evidence="3" key="1">
    <citation type="submission" date="2021-02" db="EMBL/GenBank/DDBJ databases">
        <authorList>
            <person name="Dougan E. K."/>
            <person name="Rhodes N."/>
            <person name="Thang M."/>
            <person name="Chan C."/>
        </authorList>
    </citation>
    <scope>NUCLEOTIDE SEQUENCE</scope>
</reference>
<name>A0A813HXM7_POLGL</name>
<dbReference type="Proteomes" id="UP000654075">
    <property type="component" value="Unassembled WGS sequence"/>
</dbReference>
<feature type="region of interest" description="Disordered" evidence="1">
    <location>
        <begin position="91"/>
        <end position="110"/>
    </location>
</feature>
<evidence type="ECO:0000256" key="2">
    <source>
        <dbReference type="SAM" id="Phobius"/>
    </source>
</evidence>
<accession>A0A813HXM7</accession>
<gene>
    <name evidence="3" type="ORF">PGLA1383_LOCUS56690</name>
</gene>
<dbReference type="AlphaFoldDB" id="A0A813HXM7"/>
<keyword evidence="2" id="KW-0472">Membrane</keyword>
<protein>
    <submittedName>
        <fullName evidence="3">Uncharacterized protein</fullName>
    </submittedName>
</protein>
<sequence>MLLEPTVGLMSLFFAWVHHVWHKEWWELFNKADSKRFPELMGVFVLLAMCVMLNSTYQSYLRSWLYMDMREFSSNNNNMNTAAAATTNHTYNINNNNNNNRSNNMTQQQH</sequence>
<keyword evidence="2" id="KW-1133">Transmembrane helix</keyword>
<feature type="transmembrane region" description="Helical" evidence="2">
    <location>
        <begin position="40"/>
        <end position="60"/>
    </location>
</feature>
<comment type="caution">
    <text evidence="3">The sequence shown here is derived from an EMBL/GenBank/DDBJ whole genome shotgun (WGS) entry which is preliminary data.</text>
</comment>
<proteinExistence type="predicted"/>
<keyword evidence="2" id="KW-0812">Transmembrane</keyword>
<feature type="compositionally biased region" description="Low complexity" evidence="1">
    <location>
        <begin position="91"/>
        <end position="104"/>
    </location>
</feature>
<dbReference type="EMBL" id="CAJNNV010033127">
    <property type="protein sequence ID" value="CAE8642158.1"/>
    <property type="molecule type" value="Genomic_DNA"/>
</dbReference>
<evidence type="ECO:0000256" key="1">
    <source>
        <dbReference type="SAM" id="MobiDB-lite"/>
    </source>
</evidence>